<feature type="compositionally biased region" description="Low complexity" evidence="1">
    <location>
        <begin position="445"/>
        <end position="456"/>
    </location>
</feature>
<sequence>MSNHSDAGTLAVQLVDSDPRLSFSDSSTTSPHSIETTEAPTDPAKRELGCDEDILENQVLSDAQESVLESEDILPIILLELKGALLEEPLGHTATDASSPTTGRTLSWKASLCSLLLVNRSFFQAGSNLLWNTMEILEPVFRLLPWYTKTRYNGLGNFQYNGSVDWERFNFYASRIQGFHLISSPEDDFSISSSWLLQLFTLHERPDPLFPILQSIIVTPEAFPGLQVLFLLVGPSLRLLEVFSCSEISDSASIPSDWEAYAGESKEGFREEVQANLIAVLPKVSVSSPQLQSFTYRGPVSMDLFLHISQLKGLVSMNLTMANAYGALLAPYKCLAKLSSLRHLVLEAPLLDALDWWPSPEERVNVDLDTLQVTTTATQQFRLRKSIRFMNLRMLVLEFVGKTSTFLLNSTIKRYLPRSRGLERLSITFLSGKPLGVEEPEDGQSRQQQVEEQQGRPTVVSTLQGSAKLKEVFMRNVPPSLVKSAVYSLQQAMPKWSQLTMLVFQPRQQPISTESQSTLPVAGESTGLSFLGTTVWTRCNNLQELEFHFDEAEIATEDLLNSQAFKSSSRDDDHPLRILRINTTSSRLELDLRKKIEVATFLDRLFPRLDRLQGSASGVWEEVGMLIKSYQAVKEHIYARIEAL</sequence>
<name>A0A4Q2DF02_9AGAR</name>
<dbReference type="OrthoDB" id="3054875at2759"/>
<evidence type="ECO:0000256" key="1">
    <source>
        <dbReference type="SAM" id="MobiDB-lite"/>
    </source>
</evidence>
<feature type="region of interest" description="Disordered" evidence="1">
    <location>
        <begin position="20"/>
        <end position="45"/>
    </location>
</feature>
<evidence type="ECO:0008006" key="4">
    <source>
        <dbReference type="Google" id="ProtNLM"/>
    </source>
</evidence>
<dbReference type="AlphaFoldDB" id="A0A4Q2DF02"/>
<gene>
    <name evidence="2" type="ORF">EST38_g7535</name>
</gene>
<feature type="region of interest" description="Disordered" evidence="1">
    <location>
        <begin position="433"/>
        <end position="460"/>
    </location>
</feature>
<accession>A0A4Q2DF02</accession>
<dbReference type="STRING" id="2316362.A0A4Q2DF02"/>
<organism evidence="2 3">
    <name type="scientific">Candolleomyces aberdarensis</name>
    <dbReference type="NCBI Taxonomy" id="2316362"/>
    <lineage>
        <taxon>Eukaryota</taxon>
        <taxon>Fungi</taxon>
        <taxon>Dikarya</taxon>
        <taxon>Basidiomycota</taxon>
        <taxon>Agaricomycotina</taxon>
        <taxon>Agaricomycetes</taxon>
        <taxon>Agaricomycetidae</taxon>
        <taxon>Agaricales</taxon>
        <taxon>Agaricineae</taxon>
        <taxon>Psathyrellaceae</taxon>
        <taxon>Candolleomyces</taxon>
    </lineage>
</organism>
<evidence type="ECO:0000313" key="2">
    <source>
        <dbReference type="EMBL" id="RXW18323.1"/>
    </source>
</evidence>
<comment type="caution">
    <text evidence="2">The sequence shown here is derived from an EMBL/GenBank/DDBJ whole genome shotgun (WGS) entry which is preliminary data.</text>
</comment>
<feature type="compositionally biased region" description="Low complexity" evidence="1">
    <location>
        <begin position="22"/>
        <end position="33"/>
    </location>
</feature>
<dbReference type="EMBL" id="SDEE01000274">
    <property type="protein sequence ID" value="RXW18323.1"/>
    <property type="molecule type" value="Genomic_DNA"/>
</dbReference>
<keyword evidence="3" id="KW-1185">Reference proteome</keyword>
<protein>
    <recommendedName>
        <fullName evidence="4">F-box domain-containing protein</fullName>
    </recommendedName>
</protein>
<dbReference type="Proteomes" id="UP000290288">
    <property type="component" value="Unassembled WGS sequence"/>
</dbReference>
<proteinExistence type="predicted"/>
<evidence type="ECO:0000313" key="3">
    <source>
        <dbReference type="Proteomes" id="UP000290288"/>
    </source>
</evidence>
<reference evidence="2 3" key="1">
    <citation type="submission" date="2019-01" db="EMBL/GenBank/DDBJ databases">
        <title>Draft genome sequence of Psathyrella aberdarensis IHI B618.</title>
        <authorList>
            <person name="Buettner E."/>
            <person name="Kellner H."/>
        </authorList>
    </citation>
    <scope>NUCLEOTIDE SEQUENCE [LARGE SCALE GENOMIC DNA]</scope>
    <source>
        <strain evidence="2 3">IHI B618</strain>
    </source>
</reference>